<dbReference type="OrthoDB" id="134770at2"/>
<reference evidence="1 2" key="1">
    <citation type="submission" date="2016-10" db="EMBL/GenBank/DDBJ databases">
        <title>Description of Gloeomargarita lithophora gen. nov., sp. nov., a thylakoid-bearing basal-branching cyanobacterium with intracellular carbonates, and proposal for Gloeomargaritales ord. nov.</title>
        <authorList>
            <person name="Moreira D."/>
            <person name="Tavera R."/>
            <person name="Benzerara K."/>
            <person name="Skouri-Panet F."/>
            <person name="Couradeau E."/>
            <person name="Gerard E."/>
            <person name="Loussert C."/>
            <person name="Novelo E."/>
            <person name="Zivanovic Y."/>
            <person name="Lopez-Garcia P."/>
        </authorList>
    </citation>
    <scope>NUCLEOTIDE SEQUENCE [LARGE SCALE GENOMIC DNA]</scope>
    <source>
        <strain evidence="1 2">D10</strain>
    </source>
</reference>
<accession>A0A1J0AAK5</accession>
<organism evidence="1 2">
    <name type="scientific">Gloeomargarita lithophora Alchichica-D10</name>
    <dbReference type="NCBI Taxonomy" id="1188229"/>
    <lineage>
        <taxon>Bacteria</taxon>
        <taxon>Bacillati</taxon>
        <taxon>Cyanobacteriota</taxon>
        <taxon>Cyanophyceae</taxon>
        <taxon>Gloeomargaritales</taxon>
        <taxon>Gloeomargaritaceae</taxon>
        <taxon>Gloeomargarita</taxon>
    </lineage>
</organism>
<protein>
    <submittedName>
        <fullName evidence="1">Uncharacterized protein</fullName>
    </submittedName>
</protein>
<name>A0A1J0AAK5_9CYAN</name>
<dbReference type="AlphaFoldDB" id="A0A1J0AAK5"/>
<dbReference type="Proteomes" id="UP000180235">
    <property type="component" value="Chromosome"/>
</dbReference>
<evidence type="ECO:0000313" key="2">
    <source>
        <dbReference type="Proteomes" id="UP000180235"/>
    </source>
</evidence>
<sequence>MAGTQSHQENMLIEVKQLLCLGLRPFRSQFLSKSHYSFEQVLEQATPECFLDVVAQLSRIELTLPVCNVLWLCAQRLPYEGSQGFYAAWNHLLPTNHQPEAPDT</sequence>
<dbReference type="EMBL" id="CP017675">
    <property type="protein sequence ID" value="APB32963.1"/>
    <property type="molecule type" value="Genomic_DNA"/>
</dbReference>
<gene>
    <name evidence="1" type="ORF">GlitD10_0649</name>
</gene>
<dbReference type="KEGG" id="glt:GlitD10_0649"/>
<proteinExistence type="predicted"/>
<evidence type="ECO:0000313" key="1">
    <source>
        <dbReference type="EMBL" id="APB32963.1"/>
    </source>
</evidence>
<dbReference type="RefSeq" id="WP_071453628.1">
    <property type="nucleotide sequence ID" value="NZ_CP017675.1"/>
</dbReference>
<keyword evidence="2" id="KW-1185">Reference proteome</keyword>